<gene>
    <name evidence="2" type="ORF">NA56DRAFT_712575</name>
</gene>
<organism evidence="2 3">
    <name type="scientific">Hyaloscypha hepaticicola</name>
    <dbReference type="NCBI Taxonomy" id="2082293"/>
    <lineage>
        <taxon>Eukaryota</taxon>
        <taxon>Fungi</taxon>
        <taxon>Dikarya</taxon>
        <taxon>Ascomycota</taxon>
        <taxon>Pezizomycotina</taxon>
        <taxon>Leotiomycetes</taxon>
        <taxon>Helotiales</taxon>
        <taxon>Hyaloscyphaceae</taxon>
        <taxon>Hyaloscypha</taxon>
    </lineage>
</organism>
<evidence type="ECO:0000313" key="2">
    <source>
        <dbReference type="EMBL" id="PMD12915.1"/>
    </source>
</evidence>
<feature type="region of interest" description="Disordered" evidence="1">
    <location>
        <begin position="37"/>
        <end position="67"/>
    </location>
</feature>
<evidence type="ECO:0000313" key="3">
    <source>
        <dbReference type="Proteomes" id="UP000235672"/>
    </source>
</evidence>
<dbReference type="EMBL" id="KZ613539">
    <property type="protein sequence ID" value="PMD12915.1"/>
    <property type="molecule type" value="Genomic_DNA"/>
</dbReference>
<proteinExistence type="predicted"/>
<dbReference type="Proteomes" id="UP000235672">
    <property type="component" value="Unassembled WGS sequence"/>
</dbReference>
<dbReference type="AlphaFoldDB" id="A0A2J6PFU0"/>
<protein>
    <submittedName>
        <fullName evidence="2">Uncharacterized protein</fullName>
    </submittedName>
</protein>
<evidence type="ECO:0000256" key="1">
    <source>
        <dbReference type="SAM" id="MobiDB-lite"/>
    </source>
</evidence>
<sequence length="84" mass="9176">MAGAHRSKRLAGDAPLEDAILKRVRRANINTLAEFSKQQSPLRVDTRSRKKPTKPIDPLEASPEPVNVITPLPVNLALPSSAEK</sequence>
<keyword evidence="3" id="KW-1185">Reference proteome</keyword>
<accession>A0A2J6PFU0</accession>
<reference evidence="2 3" key="1">
    <citation type="submission" date="2016-05" db="EMBL/GenBank/DDBJ databases">
        <title>A degradative enzymes factory behind the ericoid mycorrhizal symbiosis.</title>
        <authorList>
            <consortium name="DOE Joint Genome Institute"/>
            <person name="Martino E."/>
            <person name="Morin E."/>
            <person name="Grelet G."/>
            <person name="Kuo A."/>
            <person name="Kohler A."/>
            <person name="Daghino S."/>
            <person name="Barry K."/>
            <person name="Choi C."/>
            <person name="Cichocki N."/>
            <person name="Clum A."/>
            <person name="Copeland A."/>
            <person name="Hainaut M."/>
            <person name="Haridas S."/>
            <person name="Labutti K."/>
            <person name="Lindquist E."/>
            <person name="Lipzen A."/>
            <person name="Khouja H.-R."/>
            <person name="Murat C."/>
            <person name="Ohm R."/>
            <person name="Olson A."/>
            <person name="Spatafora J."/>
            <person name="Veneault-Fourrey C."/>
            <person name="Henrissat B."/>
            <person name="Grigoriev I."/>
            <person name="Martin F."/>
            <person name="Perotto S."/>
        </authorList>
    </citation>
    <scope>NUCLEOTIDE SEQUENCE [LARGE SCALE GENOMIC DNA]</scope>
    <source>
        <strain evidence="2 3">UAMH 7357</strain>
    </source>
</reference>
<name>A0A2J6PFU0_9HELO</name>